<evidence type="ECO:0000313" key="1">
    <source>
        <dbReference type="EMBL" id="MCT8986571.1"/>
    </source>
</evidence>
<dbReference type="InterPro" id="IPR006597">
    <property type="entry name" value="Sel1-like"/>
</dbReference>
<dbReference type="SUPFAM" id="SSF81901">
    <property type="entry name" value="HCP-like"/>
    <property type="match status" value="1"/>
</dbReference>
<organism evidence="1 2">
    <name type="scientific">Shewanella phaeophyticola</name>
    <dbReference type="NCBI Taxonomy" id="2978345"/>
    <lineage>
        <taxon>Bacteria</taxon>
        <taxon>Pseudomonadati</taxon>
        <taxon>Pseudomonadota</taxon>
        <taxon>Gammaproteobacteria</taxon>
        <taxon>Alteromonadales</taxon>
        <taxon>Shewanellaceae</taxon>
        <taxon>Shewanella</taxon>
    </lineage>
</organism>
<dbReference type="EMBL" id="JAODOQ010000001">
    <property type="protein sequence ID" value="MCT8986571.1"/>
    <property type="molecule type" value="Genomic_DNA"/>
</dbReference>
<accession>A0ABT2P2E6</accession>
<dbReference type="SMART" id="SM00671">
    <property type="entry name" value="SEL1"/>
    <property type="match status" value="3"/>
</dbReference>
<dbReference type="RefSeq" id="WP_261732961.1">
    <property type="nucleotide sequence ID" value="NZ_JAODOQ010000001.1"/>
</dbReference>
<dbReference type="PANTHER" id="PTHR43628">
    <property type="entry name" value="ACTIVATOR OF C KINASE PROTEIN 1-RELATED"/>
    <property type="match status" value="1"/>
</dbReference>
<evidence type="ECO:0000313" key="2">
    <source>
        <dbReference type="Proteomes" id="UP001431192"/>
    </source>
</evidence>
<dbReference type="PANTHER" id="PTHR43628:SF1">
    <property type="entry name" value="CHITIN SYNTHASE REGULATORY FACTOR 2-RELATED"/>
    <property type="match status" value="1"/>
</dbReference>
<name>A0ABT2P2E6_9GAMM</name>
<dbReference type="InterPro" id="IPR052945">
    <property type="entry name" value="Mitotic_Regulator"/>
</dbReference>
<dbReference type="InterPro" id="IPR011990">
    <property type="entry name" value="TPR-like_helical_dom_sf"/>
</dbReference>
<reference evidence="1" key="1">
    <citation type="submission" date="2022-09" db="EMBL/GenBank/DDBJ databases">
        <title>Shewanella sp. KJ10-1 sp.nov, isolated from marine algae.</title>
        <authorList>
            <person name="Butt M."/>
            <person name="Lee J.K."/>
            <person name="Kim J.M."/>
            <person name="Choi D.G."/>
        </authorList>
    </citation>
    <scope>NUCLEOTIDE SEQUENCE</scope>
    <source>
        <strain evidence="1">KJ10-1</strain>
    </source>
</reference>
<protein>
    <submittedName>
        <fullName evidence="1">Sel1 repeat family protein</fullName>
    </submittedName>
</protein>
<dbReference type="Proteomes" id="UP001431192">
    <property type="component" value="Unassembled WGS sequence"/>
</dbReference>
<proteinExistence type="predicted"/>
<keyword evidence="2" id="KW-1185">Reference proteome</keyword>
<gene>
    <name evidence="1" type="ORF">N4T56_08845</name>
</gene>
<dbReference type="Gene3D" id="1.25.40.10">
    <property type="entry name" value="Tetratricopeptide repeat domain"/>
    <property type="match status" value="1"/>
</dbReference>
<sequence length="186" mass="21263">MYKDGLIAGKSDFIQAFKAFSSGASLGDRPSQIFLASAYETGEGVKINYKEALKWHLTAAQDDDIEQLKVCDYYINGWGTKIDYKKSFEYCRRASINGNAEATQRLANHFYRGWGVEKNIMKAYSLLIISKELGNTSVDKYLSYIKTLLSEDEILKSQVEVEFWLEEITINKLQNIHLKRTSGLYN</sequence>
<dbReference type="Pfam" id="PF08238">
    <property type="entry name" value="Sel1"/>
    <property type="match status" value="4"/>
</dbReference>
<comment type="caution">
    <text evidence="1">The sequence shown here is derived from an EMBL/GenBank/DDBJ whole genome shotgun (WGS) entry which is preliminary data.</text>
</comment>